<protein>
    <submittedName>
        <fullName evidence="1">Uncharacterized protein</fullName>
    </submittedName>
</protein>
<name>A0A2P1CG90_9CAUD</name>
<dbReference type="GeneID" id="60335874"/>
<accession>A0A2P1CG90</accession>
<dbReference type="RefSeq" id="YP_009964165.1">
    <property type="nucleotide sequence ID" value="NC_051726.1"/>
</dbReference>
<dbReference type="Proteomes" id="UP000241021">
    <property type="component" value="Segment"/>
</dbReference>
<evidence type="ECO:0000313" key="2">
    <source>
        <dbReference type="Proteomes" id="UP000241021"/>
    </source>
</evidence>
<proteinExistence type="predicted"/>
<evidence type="ECO:0000313" key="1">
    <source>
        <dbReference type="EMBL" id="AVJ50271.1"/>
    </source>
</evidence>
<dbReference type="KEGG" id="vg:60335874"/>
<sequence length="98" mass="10691">MSQESAEALRQVKIPEQMKSSQALIDYLVGQTENLRPGQPPLPPAQGIQELGKLVALMLASQVELIAVMGNMTENLKGLSNLGETLKNLIRPQQQPET</sequence>
<reference evidence="2" key="1">
    <citation type="submission" date="2018-02" db="EMBL/GenBank/DDBJ databases">
        <authorList>
            <person name="Yee B."/>
            <person name="Bell B."/>
            <person name="Donohue J.-P."/>
            <person name="Ares M.Jr."/>
            <person name="Hartzog G.A."/>
            <person name="Dargyte M."/>
            <person name="DeMattos M."/>
            <person name="Divekar N."/>
            <person name="Farooq S."/>
            <person name="Hardison E."/>
            <person name="Peracchi L."/>
            <person name="Phillips A."/>
            <person name="Sennef S."/>
            <person name="Fridland S."/>
            <person name="Valenzuela-Sanchez M."/>
            <person name="Stoner T.H."/>
            <person name="Russell D.A."/>
            <person name="Pope W.H."/>
            <person name="Jacobs-Sera D."/>
            <person name="Hatfull G.F."/>
        </authorList>
    </citation>
    <scope>NUCLEOTIDE SEQUENCE [LARGE SCALE GENOMIC DNA]</scope>
</reference>
<organism evidence="1 2">
    <name type="scientific">Mycobacterium phage Mendokysei</name>
    <dbReference type="NCBI Taxonomy" id="2099637"/>
    <lineage>
        <taxon>Viruses</taxon>
        <taxon>Duplodnaviria</taxon>
        <taxon>Heunggongvirae</taxon>
        <taxon>Uroviricota</taxon>
        <taxon>Caudoviricetes</taxon>
        <taxon>Bernalvirus</taxon>
        <taxon>Bernalvirus mendokysei</taxon>
    </lineage>
</organism>
<dbReference type="EMBL" id="MG925349">
    <property type="protein sequence ID" value="AVJ50271.1"/>
    <property type="molecule type" value="Genomic_DNA"/>
</dbReference>
<keyword evidence="2" id="KW-1185">Reference proteome</keyword>
<gene>
    <name evidence="1" type="primary">55</name>
    <name evidence="1" type="ORF">SEA_MENDOKYSEI_55</name>
</gene>